<dbReference type="CDD" id="cd00090">
    <property type="entry name" value="HTH_ARSR"/>
    <property type="match status" value="1"/>
</dbReference>
<evidence type="ECO:0000313" key="3">
    <source>
        <dbReference type="Proteomes" id="UP001596407"/>
    </source>
</evidence>
<dbReference type="InterPro" id="IPR036390">
    <property type="entry name" value="WH_DNA-bd_sf"/>
</dbReference>
<reference evidence="2 3" key="1">
    <citation type="journal article" date="2019" name="Int. J. Syst. Evol. Microbiol.">
        <title>The Global Catalogue of Microorganisms (GCM) 10K type strain sequencing project: providing services to taxonomists for standard genome sequencing and annotation.</title>
        <authorList>
            <consortium name="The Broad Institute Genomics Platform"/>
            <consortium name="The Broad Institute Genome Sequencing Center for Infectious Disease"/>
            <person name="Wu L."/>
            <person name="Ma J."/>
        </authorList>
    </citation>
    <scope>NUCLEOTIDE SEQUENCE [LARGE SCALE GENOMIC DNA]</scope>
    <source>
        <strain evidence="2 3">DT72</strain>
    </source>
</reference>
<organism evidence="2 3">
    <name type="scientific">Halorussus caseinilyticus</name>
    <dbReference type="NCBI Taxonomy" id="3034025"/>
    <lineage>
        <taxon>Archaea</taxon>
        <taxon>Methanobacteriati</taxon>
        <taxon>Methanobacteriota</taxon>
        <taxon>Stenosarchaea group</taxon>
        <taxon>Halobacteria</taxon>
        <taxon>Halobacteriales</taxon>
        <taxon>Haladaptataceae</taxon>
        <taxon>Halorussus</taxon>
    </lineage>
</organism>
<sequence length="122" mass="13480">MFGISETGLKVCLCLMEDGESTAADIADRLGIDRSTVGRQLNHLTDIGVLDKRQRLLKEGGYVHVYSPVPVEEVRRRLTVGLLAWTDEALDIVEHVNREKLDALARADGDAGDEQASIYWDG</sequence>
<proteinExistence type="predicted"/>
<dbReference type="AlphaFoldDB" id="A0ABD5WHY5"/>
<dbReference type="Proteomes" id="UP001596407">
    <property type="component" value="Unassembled WGS sequence"/>
</dbReference>
<gene>
    <name evidence="2" type="ORF">ACFQJ6_00245</name>
</gene>
<dbReference type="InterPro" id="IPR036388">
    <property type="entry name" value="WH-like_DNA-bd_sf"/>
</dbReference>
<dbReference type="Gene3D" id="1.10.10.10">
    <property type="entry name" value="Winged helix-like DNA-binding domain superfamily/Winged helix DNA-binding domain"/>
    <property type="match status" value="1"/>
</dbReference>
<dbReference type="RefSeq" id="WP_382208378.1">
    <property type="nucleotide sequence ID" value="NZ_JBHSZH010000001.1"/>
</dbReference>
<accession>A0ABD5WHY5</accession>
<evidence type="ECO:0000313" key="2">
    <source>
        <dbReference type="EMBL" id="MFC7078789.1"/>
    </source>
</evidence>
<keyword evidence="3" id="KW-1185">Reference proteome</keyword>
<dbReference type="SUPFAM" id="SSF46785">
    <property type="entry name" value="Winged helix' DNA-binding domain"/>
    <property type="match status" value="1"/>
</dbReference>
<protein>
    <submittedName>
        <fullName evidence="2">Helix-turn-helix domain-containing protein</fullName>
    </submittedName>
</protein>
<dbReference type="InterPro" id="IPR011991">
    <property type="entry name" value="ArsR-like_HTH"/>
</dbReference>
<comment type="caution">
    <text evidence="2">The sequence shown here is derived from an EMBL/GenBank/DDBJ whole genome shotgun (WGS) entry which is preliminary data.</text>
</comment>
<dbReference type="Pfam" id="PF01978">
    <property type="entry name" value="TrmB"/>
    <property type="match status" value="1"/>
</dbReference>
<feature type="domain" description="Transcription regulator TrmB N-terminal" evidence="1">
    <location>
        <begin position="2"/>
        <end position="72"/>
    </location>
</feature>
<name>A0ABD5WHY5_9EURY</name>
<evidence type="ECO:0000259" key="1">
    <source>
        <dbReference type="Pfam" id="PF01978"/>
    </source>
</evidence>
<dbReference type="InterPro" id="IPR002831">
    <property type="entry name" value="Tscrpt_reg_TrmB_N"/>
</dbReference>
<dbReference type="EMBL" id="JBHSZH010000001">
    <property type="protein sequence ID" value="MFC7078789.1"/>
    <property type="molecule type" value="Genomic_DNA"/>
</dbReference>